<dbReference type="SUPFAM" id="SSF52172">
    <property type="entry name" value="CheY-like"/>
    <property type="match status" value="1"/>
</dbReference>
<dbReference type="Gene3D" id="3.40.50.2300">
    <property type="match status" value="1"/>
</dbReference>
<evidence type="ECO:0000256" key="7">
    <source>
        <dbReference type="ARBA" id="ARBA00023163"/>
    </source>
</evidence>
<dbReference type="InterPro" id="IPR041522">
    <property type="entry name" value="CdaR_GGDEF"/>
</dbReference>
<dbReference type="InterPro" id="IPR011006">
    <property type="entry name" value="CheY-like_superfamily"/>
</dbReference>
<feature type="domain" description="Response regulatory" evidence="10">
    <location>
        <begin position="2"/>
        <end position="119"/>
    </location>
</feature>
<evidence type="ECO:0000259" key="9">
    <source>
        <dbReference type="PROSITE" id="PS01124"/>
    </source>
</evidence>
<dbReference type="GO" id="GO:0000160">
    <property type="term" value="P:phosphorelay signal transduction system"/>
    <property type="evidence" value="ECO:0007669"/>
    <property type="project" value="UniProtKB-KW"/>
</dbReference>
<gene>
    <name evidence="11" type="ORF">PM3016_6733</name>
</gene>
<dbReference type="GO" id="GO:0005737">
    <property type="term" value="C:cytoplasm"/>
    <property type="evidence" value="ECO:0007669"/>
    <property type="project" value="UniProtKB-SubCell"/>
</dbReference>
<keyword evidence="12" id="KW-1185">Reference proteome</keyword>
<dbReference type="InterPro" id="IPR051552">
    <property type="entry name" value="HptR"/>
</dbReference>
<dbReference type="PROSITE" id="PS50110">
    <property type="entry name" value="RESPONSE_REGULATORY"/>
    <property type="match status" value="1"/>
</dbReference>
<dbReference type="STRING" id="1116391.PM3016_6733"/>
<dbReference type="SMART" id="SM00448">
    <property type="entry name" value="REC"/>
    <property type="match status" value="1"/>
</dbReference>
<feature type="modified residue" description="4-aspartylphosphate" evidence="8">
    <location>
        <position position="54"/>
    </location>
</feature>
<name>H6NNM0_9BACL</name>
<evidence type="ECO:0000313" key="11">
    <source>
        <dbReference type="EMBL" id="AFC33341.1"/>
    </source>
</evidence>
<dbReference type="Pfam" id="PF12833">
    <property type="entry name" value="HTH_18"/>
    <property type="match status" value="1"/>
</dbReference>
<dbReference type="PROSITE" id="PS01124">
    <property type="entry name" value="HTH_ARAC_FAMILY_2"/>
    <property type="match status" value="1"/>
</dbReference>
<evidence type="ECO:0000256" key="6">
    <source>
        <dbReference type="ARBA" id="ARBA00023125"/>
    </source>
</evidence>
<evidence type="ECO:0000259" key="10">
    <source>
        <dbReference type="PROSITE" id="PS50110"/>
    </source>
</evidence>
<keyword evidence="6" id="KW-0238">DNA-binding</keyword>
<dbReference type="PANTHER" id="PTHR42713">
    <property type="entry name" value="HISTIDINE KINASE-RELATED"/>
    <property type="match status" value="1"/>
</dbReference>
<evidence type="ECO:0000256" key="8">
    <source>
        <dbReference type="PROSITE-ProRule" id="PRU00169"/>
    </source>
</evidence>
<sequence length="535" mass="60309">MKLLIVEDEPRLRMSLVYHIPWEERGIEVIASASGGEEALSLIVRRRPDLMLLDIQMPDMDGLTLARLVREKEPGMAMVILSGHDNFHFAQMALELGVFKYLLKPAGDTEILEAVTEAASHLRRQREESHEQALVEYKWHQHLPYLQNLFLLNWLKGRYRAEEIGRHASELQLNLPPEGRFAVAVFNPDERTESGEALRARDASVLEYTLGRIAKEHLQEGKYWICSDTPGSAVILFALPEGVEGQEGLLRIYTDVERILTLLGSFLSVSSSAGISGTTGKADGVYELYQQACIALLQRKIYGGGLAIPYREAVQPQTAVPVPEPACEKALEVALQTGDRIKAREALEALWNAAMGQGTADPEQVHEQVLYFSSLLVRTVRRQGWLLKDAAGSHYPYFQNIHLLTTAKQIHNWLCGTVERILDYAEEQGSQVNHRTVKLILELVEKELDQDLTLHALADRLYVNASYLSRLFKQEIGKPFSVYVLERKMERAKAALTEGAKVYDAALLAGYRDVSYFTKVFRRYWGTTPGTMKTC</sequence>
<dbReference type="InterPro" id="IPR001789">
    <property type="entry name" value="Sig_transdc_resp-reg_receiver"/>
</dbReference>
<keyword evidence="5" id="KW-0805">Transcription regulation</keyword>
<reference evidence="11 12" key="1">
    <citation type="journal article" date="2012" name="J. Bacteriol.">
        <title>Complete Genome Sequence of Paenibacillus mucilaginosus 3016, a Bacterium Functional as Microbial Fertilizer.</title>
        <authorList>
            <person name="Ma M."/>
            <person name="Wang Z."/>
            <person name="Li L."/>
            <person name="Jiang X."/>
            <person name="Guan D."/>
            <person name="Cao F."/>
            <person name="Chen H."/>
            <person name="Wang X."/>
            <person name="Shen D."/>
            <person name="Du B."/>
            <person name="Li J."/>
        </authorList>
    </citation>
    <scope>NUCLEOTIDE SEQUENCE [LARGE SCALE GENOMIC DNA]</scope>
    <source>
        <strain evidence="11 12">3016</strain>
    </source>
</reference>
<dbReference type="PANTHER" id="PTHR42713:SF3">
    <property type="entry name" value="TRANSCRIPTIONAL REGULATORY PROTEIN HPTR"/>
    <property type="match status" value="1"/>
</dbReference>
<dbReference type="RefSeq" id="WP_014372384.1">
    <property type="nucleotide sequence ID" value="NC_016935.1"/>
</dbReference>
<dbReference type="Gene3D" id="1.10.10.60">
    <property type="entry name" value="Homeodomain-like"/>
    <property type="match status" value="2"/>
</dbReference>
<proteinExistence type="predicted"/>
<keyword evidence="7" id="KW-0804">Transcription</keyword>
<evidence type="ECO:0000256" key="1">
    <source>
        <dbReference type="ARBA" id="ARBA00004496"/>
    </source>
</evidence>
<evidence type="ECO:0000256" key="3">
    <source>
        <dbReference type="ARBA" id="ARBA00022553"/>
    </source>
</evidence>
<keyword evidence="3 8" id="KW-0597">Phosphoprotein</keyword>
<dbReference type="GO" id="GO:0003700">
    <property type="term" value="F:DNA-binding transcription factor activity"/>
    <property type="evidence" value="ECO:0007669"/>
    <property type="project" value="InterPro"/>
</dbReference>
<protein>
    <submittedName>
        <fullName evidence="11">Response regulator receiver domain protein</fullName>
    </submittedName>
</protein>
<dbReference type="HOGENOM" id="CLU_000445_5_0_9"/>
<organism evidence="11 12">
    <name type="scientific">Paenibacillus mucilaginosus 3016</name>
    <dbReference type="NCBI Taxonomy" id="1116391"/>
    <lineage>
        <taxon>Bacteria</taxon>
        <taxon>Bacillati</taxon>
        <taxon>Bacillota</taxon>
        <taxon>Bacilli</taxon>
        <taxon>Bacillales</taxon>
        <taxon>Paenibacillaceae</taxon>
        <taxon>Paenibacillus</taxon>
    </lineage>
</organism>
<dbReference type="SMART" id="SM00342">
    <property type="entry name" value="HTH_ARAC"/>
    <property type="match status" value="1"/>
</dbReference>
<comment type="subcellular location">
    <subcellularLocation>
        <location evidence="1">Cytoplasm</location>
    </subcellularLocation>
</comment>
<dbReference type="InterPro" id="IPR018060">
    <property type="entry name" value="HTH_AraC"/>
</dbReference>
<dbReference type="Pfam" id="PF17853">
    <property type="entry name" value="GGDEF_2"/>
    <property type="match status" value="1"/>
</dbReference>
<accession>H6NNM0</accession>
<dbReference type="KEGG" id="pmq:PM3016_6733"/>
<feature type="domain" description="HTH araC/xylS-type" evidence="9">
    <location>
        <begin position="438"/>
        <end position="535"/>
    </location>
</feature>
<dbReference type="InterPro" id="IPR009057">
    <property type="entry name" value="Homeodomain-like_sf"/>
</dbReference>
<dbReference type="EMBL" id="CP003235">
    <property type="protein sequence ID" value="AFC33341.1"/>
    <property type="molecule type" value="Genomic_DNA"/>
</dbReference>
<dbReference type="Pfam" id="PF00072">
    <property type="entry name" value="Response_reg"/>
    <property type="match status" value="1"/>
</dbReference>
<evidence type="ECO:0000256" key="2">
    <source>
        <dbReference type="ARBA" id="ARBA00022490"/>
    </source>
</evidence>
<keyword evidence="2" id="KW-0963">Cytoplasm</keyword>
<dbReference type="CDD" id="cd17536">
    <property type="entry name" value="REC_YesN-like"/>
    <property type="match status" value="1"/>
</dbReference>
<keyword evidence="4" id="KW-0902">Two-component regulatory system</keyword>
<dbReference type="GO" id="GO:0043565">
    <property type="term" value="F:sequence-specific DNA binding"/>
    <property type="evidence" value="ECO:0007669"/>
    <property type="project" value="InterPro"/>
</dbReference>
<evidence type="ECO:0000313" key="12">
    <source>
        <dbReference type="Proteomes" id="UP000007523"/>
    </source>
</evidence>
<evidence type="ECO:0000256" key="5">
    <source>
        <dbReference type="ARBA" id="ARBA00023015"/>
    </source>
</evidence>
<evidence type="ECO:0000256" key="4">
    <source>
        <dbReference type="ARBA" id="ARBA00023012"/>
    </source>
</evidence>
<dbReference type="AlphaFoldDB" id="H6NNM0"/>
<dbReference type="Proteomes" id="UP000007523">
    <property type="component" value="Chromosome"/>
</dbReference>
<dbReference type="PROSITE" id="PS00041">
    <property type="entry name" value="HTH_ARAC_FAMILY_1"/>
    <property type="match status" value="1"/>
</dbReference>
<dbReference type="SUPFAM" id="SSF46689">
    <property type="entry name" value="Homeodomain-like"/>
    <property type="match status" value="2"/>
</dbReference>
<dbReference type="InterPro" id="IPR018062">
    <property type="entry name" value="HTH_AraC-typ_CS"/>
</dbReference>